<dbReference type="RefSeq" id="XP_004998953.1">
    <property type="nucleotide sequence ID" value="XM_004998896.1"/>
</dbReference>
<reference evidence="3" key="1">
    <citation type="submission" date="2009-08" db="EMBL/GenBank/DDBJ databases">
        <title>Annotation of Salpingoeca rosetta.</title>
        <authorList>
            <consortium name="The Broad Institute Genome Sequencing Platform"/>
            <person name="Russ C."/>
            <person name="Cuomo C."/>
            <person name="Burger G."/>
            <person name="Gray M.W."/>
            <person name="Holland P.W.H."/>
            <person name="King N."/>
            <person name="Lang F.B.F."/>
            <person name="Roger A.J."/>
            <person name="Ruiz-Trillo I."/>
            <person name="Young S.K."/>
            <person name="Zeng Q."/>
            <person name="Gargeya S."/>
            <person name="Alvarado L."/>
            <person name="Berlin A."/>
            <person name="Chapman S.B."/>
            <person name="Chen Z."/>
            <person name="Freedman E."/>
            <person name="Gellesch M."/>
            <person name="Goldberg J."/>
            <person name="Griggs A."/>
            <person name="Gujja S."/>
            <person name="Heilman E."/>
            <person name="Heiman D."/>
            <person name="Howarth C."/>
            <person name="Mehta T."/>
            <person name="Neiman D."/>
            <person name="Pearson M."/>
            <person name="Roberts A."/>
            <person name="Saif S."/>
            <person name="Shea T."/>
            <person name="Shenoy N."/>
            <person name="Sisk P."/>
            <person name="Stolte C."/>
            <person name="Sykes S."/>
            <person name="White J."/>
            <person name="Yandava C."/>
            <person name="Haas B."/>
            <person name="Nusbaum C."/>
            <person name="Birren B."/>
        </authorList>
    </citation>
    <scope>NUCLEOTIDE SEQUENCE [LARGE SCALE GENOMIC DNA]</scope>
    <source>
        <strain evidence="3">ATCC 50818</strain>
    </source>
</reference>
<dbReference type="AlphaFoldDB" id="F2TWD8"/>
<dbReference type="InParanoid" id="F2TWD8"/>
<gene>
    <name evidence="3" type="ORF">PTSG_00405</name>
</gene>
<sequence>MTFLMMAGLQAMPEEEELRNTCVPFWNNIALIFVKLNKHALARDKCDLVLSVDKDNAKALFRKAQLFAPLLHRARMEQQRDREQQAEMYKRMMGSALDPSKPGNGDDEDEDDGEEMDEAALEEWRKGHLMRGLTWAAVAAVCAILIRYLLS</sequence>
<protein>
    <submittedName>
        <fullName evidence="3">Uncharacterized protein</fullName>
    </submittedName>
</protein>
<accession>F2TWD8</accession>
<evidence type="ECO:0000313" key="3">
    <source>
        <dbReference type="EMBL" id="EGD72384.1"/>
    </source>
</evidence>
<dbReference type="Gene3D" id="1.25.40.10">
    <property type="entry name" value="Tetratricopeptide repeat domain"/>
    <property type="match status" value="1"/>
</dbReference>
<evidence type="ECO:0000256" key="1">
    <source>
        <dbReference type="SAM" id="MobiDB-lite"/>
    </source>
</evidence>
<dbReference type="KEGG" id="sre:PTSG_00405"/>
<keyword evidence="2" id="KW-0812">Transmembrane</keyword>
<dbReference type="InterPro" id="IPR011990">
    <property type="entry name" value="TPR-like_helical_dom_sf"/>
</dbReference>
<keyword evidence="4" id="KW-1185">Reference proteome</keyword>
<name>F2TWD8_SALR5</name>
<dbReference type="Proteomes" id="UP000007799">
    <property type="component" value="Unassembled WGS sequence"/>
</dbReference>
<dbReference type="GeneID" id="16067532"/>
<evidence type="ECO:0000256" key="2">
    <source>
        <dbReference type="SAM" id="Phobius"/>
    </source>
</evidence>
<organism evidence="4">
    <name type="scientific">Salpingoeca rosetta (strain ATCC 50818 / BSB-021)</name>
    <dbReference type="NCBI Taxonomy" id="946362"/>
    <lineage>
        <taxon>Eukaryota</taxon>
        <taxon>Choanoflagellata</taxon>
        <taxon>Craspedida</taxon>
        <taxon>Salpingoecidae</taxon>
        <taxon>Salpingoeca</taxon>
    </lineage>
</organism>
<feature type="compositionally biased region" description="Acidic residues" evidence="1">
    <location>
        <begin position="105"/>
        <end position="118"/>
    </location>
</feature>
<evidence type="ECO:0000313" key="4">
    <source>
        <dbReference type="Proteomes" id="UP000007799"/>
    </source>
</evidence>
<dbReference type="EMBL" id="GL832955">
    <property type="protein sequence ID" value="EGD72384.1"/>
    <property type="molecule type" value="Genomic_DNA"/>
</dbReference>
<proteinExistence type="predicted"/>
<dbReference type="OrthoDB" id="2942533at2759"/>
<feature type="transmembrane region" description="Helical" evidence="2">
    <location>
        <begin position="132"/>
        <end position="150"/>
    </location>
</feature>
<feature type="region of interest" description="Disordered" evidence="1">
    <location>
        <begin position="91"/>
        <end position="118"/>
    </location>
</feature>
<keyword evidence="2" id="KW-0472">Membrane</keyword>
<keyword evidence="2" id="KW-1133">Transmembrane helix</keyword>
<dbReference type="SUPFAM" id="SSF48452">
    <property type="entry name" value="TPR-like"/>
    <property type="match status" value="1"/>
</dbReference>